<comment type="caution">
    <text evidence="2">The sequence shown here is derived from an EMBL/GenBank/DDBJ whole genome shotgun (WGS) entry which is preliminary data.</text>
</comment>
<gene>
    <name evidence="2" type="ORF">E0H75_31910</name>
</gene>
<evidence type="ECO:0000313" key="3">
    <source>
        <dbReference type="Proteomes" id="UP000293342"/>
    </source>
</evidence>
<keyword evidence="3" id="KW-1185">Reference proteome</keyword>
<organism evidence="2 3">
    <name type="scientific">Kribbella capetownensis</name>
    <dbReference type="NCBI Taxonomy" id="1572659"/>
    <lineage>
        <taxon>Bacteria</taxon>
        <taxon>Bacillati</taxon>
        <taxon>Actinomycetota</taxon>
        <taxon>Actinomycetes</taxon>
        <taxon>Propionibacteriales</taxon>
        <taxon>Kribbellaceae</taxon>
        <taxon>Kribbella</taxon>
    </lineage>
</organism>
<dbReference type="Proteomes" id="UP000293342">
    <property type="component" value="Unassembled WGS sequence"/>
</dbReference>
<evidence type="ECO:0000313" key="2">
    <source>
        <dbReference type="EMBL" id="TCC45116.1"/>
    </source>
</evidence>
<proteinExistence type="predicted"/>
<dbReference type="AlphaFoldDB" id="A0A4R0JJX0"/>
<dbReference type="Pfam" id="PF20117">
    <property type="entry name" value="DUF6507"/>
    <property type="match status" value="1"/>
</dbReference>
<dbReference type="InterPro" id="IPR045436">
    <property type="entry name" value="DUF6507"/>
</dbReference>
<feature type="region of interest" description="Disordered" evidence="1">
    <location>
        <begin position="95"/>
        <end position="125"/>
    </location>
</feature>
<dbReference type="OrthoDB" id="3828108at2"/>
<dbReference type="EMBL" id="SJKD01000008">
    <property type="protein sequence ID" value="TCC45116.1"/>
    <property type="molecule type" value="Genomic_DNA"/>
</dbReference>
<name>A0A4R0JJX0_9ACTN</name>
<protein>
    <submittedName>
        <fullName evidence="2">Uncharacterized protein</fullName>
    </submittedName>
</protein>
<accession>A0A4R0JJX0</accession>
<dbReference type="RefSeq" id="WP_131517419.1">
    <property type="nucleotide sequence ID" value="NZ_SJKD01000008.1"/>
</dbReference>
<reference evidence="2 3" key="1">
    <citation type="submission" date="2019-02" db="EMBL/GenBank/DDBJ databases">
        <title>Kribbella capetownensis sp. nov. and Kribbella speibonae sp. nov., isolated from soil.</title>
        <authorList>
            <person name="Curtis S.M."/>
            <person name="Norton I."/>
            <person name="Everest G.J."/>
            <person name="Meyers P.R."/>
        </authorList>
    </citation>
    <scope>NUCLEOTIDE SEQUENCE [LARGE SCALE GENOMIC DNA]</scope>
    <source>
        <strain evidence="2 3">YM53</strain>
    </source>
</reference>
<sequence length="125" mass="13518">MDWDINVDAVANVLQTTGEKASGYEAVAKGYADYAERSVRQAQATLVGQAVADVLAFYQDAWQDIVDQTNASLTGAKDATIAYVNGQEEMALNAQRNATDAPGKRRAAESRANAQKASRQRHNIE</sequence>
<evidence type="ECO:0000256" key="1">
    <source>
        <dbReference type="SAM" id="MobiDB-lite"/>
    </source>
</evidence>